<evidence type="ECO:0000313" key="7">
    <source>
        <dbReference type="Proteomes" id="UP000585272"/>
    </source>
</evidence>
<dbReference type="NCBIfam" id="TIGR00180">
    <property type="entry name" value="parB_part"/>
    <property type="match status" value="1"/>
</dbReference>
<comment type="caution">
    <text evidence="6">The sequence shown here is derived from an EMBL/GenBank/DDBJ whole genome shotgun (WGS) entry which is preliminary data.</text>
</comment>
<dbReference type="InterPro" id="IPR004437">
    <property type="entry name" value="ParB/RepB/Spo0J"/>
</dbReference>
<dbReference type="InterPro" id="IPR041468">
    <property type="entry name" value="HTH_ParB/Spo0J"/>
</dbReference>
<keyword evidence="3" id="KW-0238">DNA-binding</keyword>
<dbReference type="FunFam" id="1.10.10.2830:FF:000001">
    <property type="entry name" value="Chromosome partitioning protein ParB"/>
    <property type="match status" value="1"/>
</dbReference>
<dbReference type="PANTHER" id="PTHR33375:SF1">
    <property type="entry name" value="CHROMOSOME-PARTITIONING PROTEIN PARB-RELATED"/>
    <property type="match status" value="1"/>
</dbReference>
<evidence type="ECO:0000256" key="4">
    <source>
        <dbReference type="SAM" id="MobiDB-lite"/>
    </source>
</evidence>
<dbReference type="GO" id="GO:0045881">
    <property type="term" value="P:positive regulation of sporulation resulting in formation of a cellular spore"/>
    <property type="evidence" value="ECO:0007669"/>
    <property type="project" value="TreeGrafter"/>
</dbReference>
<dbReference type="InterPro" id="IPR050336">
    <property type="entry name" value="Chromosome_partition/occlusion"/>
</dbReference>
<dbReference type="CDD" id="cd16393">
    <property type="entry name" value="SPO0J_N"/>
    <property type="match status" value="1"/>
</dbReference>
<dbReference type="GO" id="GO:0003677">
    <property type="term" value="F:DNA binding"/>
    <property type="evidence" value="ECO:0007669"/>
    <property type="project" value="UniProtKB-KW"/>
</dbReference>
<keyword evidence="7" id="KW-1185">Reference proteome</keyword>
<dbReference type="RefSeq" id="WP_183338892.1">
    <property type="nucleotide sequence ID" value="NZ_JACHNU010000001.1"/>
</dbReference>
<dbReference type="InterPro" id="IPR003115">
    <property type="entry name" value="ParB_N"/>
</dbReference>
<gene>
    <name evidence="6" type="ORF">BDZ31_000629</name>
</gene>
<dbReference type="Proteomes" id="UP000585272">
    <property type="component" value="Unassembled WGS sequence"/>
</dbReference>
<evidence type="ECO:0000259" key="5">
    <source>
        <dbReference type="SMART" id="SM00470"/>
    </source>
</evidence>
<organism evidence="6 7">
    <name type="scientific">Conexibacter arvalis</name>
    <dbReference type="NCBI Taxonomy" id="912552"/>
    <lineage>
        <taxon>Bacteria</taxon>
        <taxon>Bacillati</taxon>
        <taxon>Actinomycetota</taxon>
        <taxon>Thermoleophilia</taxon>
        <taxon>Solirubrobacterales</taxon>
        <taxon>Conexibacteraceae</taxon>
        <taxon>Conexibacter</taxon>
    </lineage>
</organism>
<dbReference type="PANTHER" id="PTHR33375">
    <property type="entry name" value="CHROMOSOME-PARTITIONING PROTEIN PARB-RELATED"/>
    <property type="match status" value="1"/>
</dbReference>
<feature type="domain" description="ParB-like N-terminal" evidence="5">
    <location>
        <begin position="28"/>
        <end position="118"/>
    </location>
</feature>
<dbReference type="Pfam" id="PF17762">
    <property type="entry name" value="HTH_ParB"/>
    <property type="match status" value="1"/>
</dbReference>
<evidence type="ECO:0000256" key="3">
    <source>
        <dbReference type="ARBA" id="ARBA00023125"/>
    </source>
</evidence>
<comment type="similarity">
    <text evidence="1">Belongs to the ParB family.</text>
</comment>
<keyword evidence="2" id="KW-0159">Chromosome partition</keyword>
<dbReference type="SMART" id="SM00470">
    <property type="entry name" value="ParB"/>
    <property type="match status" value="1"/>
</dbReference>
<sequence>MAEKSRGMGRGLSAILSAAPREDGEELRTLPVDLIAPNPNQPRRSFDEEALVALAESLKARGVLQPVLVRPVAGGGFELIAGERRWRAARIAGLAEIPAIVRQHDDAASLELAVIENMAREDLNPVDEARACAALVEELNLTREDVGRRVGRSRVAVSNLIRLLDLPDEALTLLERGELTEGHGRALLLATEHDDRRRLARDTVVNGWSVRELERRARHAAEVAADAPRVPRRAAAPRIHPDQQHAIERLSDTFSQAVGSDVRVAAQGSGYRVQLTFESIEEALEIARRLGVEAVL</sequence>
<name>A0A840I861_9ACTN</name>
<dbReference type="Pfam" id="PF02195">
    <property type="entry name" value="ParB_N"/>
    <property type="match status" value="1"/>
</dbReference>
<dbReference type="SUPFAM" id="SSF109709">
    <property type="entry name" value="KorB DNA-binding domain-like"/>
    <property type="match status" value="1"/>
</dbReference>
<reference evidence="6 7" key="1">
    <citation type="submission" date="2020-08" db="EMBL/GenBank/DDBJ databases">
        <title>Genomic Encyclopedia of Archaeal and Bacterial Type Strains, Phase II (KMG-II): from individual species to whole genera.</title>
        <authorList>
            <person name="Goeker M."/>
        </authorList>
    </citation>
    <scope>NUCLEOTIDE SEQUENCE [LARGE SCALE GENOMIC DNA]</scope>
    <source>
        <strain evidence="6 7">DSM 23288</strain>
    </source>
</reference>
<evidence type="ECO:0000313" key="6">
    <source>
        <dbReference type="EMBL" id="MBB4661056.1"/>
    </source>
</evidence>
<dbReference type="GO" id="GO:0005694">
    <property type="term" value="C:chromosome"/>
    <property type="evidence" value="ECO:0007669"/>
    <property type="project" value="TreeGrafter"/>
</dbReference>
<dbReference type="FunFam" id="3.90.1530.30:FF:000001">
    <property type="entry name" value="Chromosome partitioning protein ParB"/>
    <property type="match status" value="1"/>
</dbReference>
<dbReference type="Gene3D" id="1.10.10.2830">
    <property type="match status" value="1"/>
</dbReference>
<dbReference type="InterPro" id="IPR036086">
    <property type="entry name" value="ParB/Sulfiredoxin_sf"/>
</dbReference>
<accession>A0A840I861</accession>
<evidence type="ECO:0000256" key="2">
    <source>
        <dbReference type="ARBA" id="ARBA00022829"/>
    </source>
</evidence>
<dbReference type="Gene3D" id="3.90.1530.30">
    <property type="match status" value="1"/>
</dbReference>
<dbReference type="SUPFAM" id="SSF110849">
    <property type="entry name" value="ParB/Sulfiredoxin"/>
    <property type="match status" value="1"/>
</dbReference>
<proteinExistence type="inferred from homology"/>
<protein>
    <submittedName>
        <fullName evidence="6">ParB family chromosome partitioning protein</fullName>
    </submittedName>
</protein>
<dbReference type="AlphaFoldDB" id="A0A840I861"/>
<evidence type="ECO:0000256" key="1">
    <source>
        <dbReference type="ARBA" id="ARBA00006295"/>
    </source>
</evidence>
<feature type="region of interest" description="Disordered" evidence="4">
    <location>
        <begin position="1"/>
        <end position="23"/>
    </location>
</feature>
<dbReference type="EMBL" id="JACHNU010000001">
    <property type="protein sequence ID" value="MBB4661056.1"/>
    <property type="molecule type" value="Genomic_DNA"/>
</dbReference>
<dbReference type="GO" id="GO:0007059">
    <property type="term" value="P:chromosome segregation"/>
    <property type="evidence" value="ECO:0007669"/>
    <property type="project" value="UniProtKB-KW"/>
</dbReference>